<dbReference type="InterPro" id="IPR036047">
    <property type="entry name" value="F-box-like_dom_sf"/>
</dbReference>
<keyword evidence="1 3" id="KW-0853">WD repeat</keyword>
<dbReference type="OrthoDB" id="190105at2759"/>
<feature type="repeat" description="WD" evidence="3">
    <location>
        <begin position="807"/>
        <end position="848"/>
    </location>
</feature>
<organism evidence="6 7">
    <name type="scientific">Synchytrium microbalum</name>
    <dbReference type="NCBI Taxonomy" id="1806994"/>
    <lineage>
        <taxon>Eukaryota</taxon>
        <taxon>Fungi</taxon>
        <taxon>Fungi incertae sedis</taxon>
        <taxon>Chytridiomycota</taxon>
        <taxon>Chytridiomycota incertae sedis</taxon>
        <taxon>Chytridiomycetes</taxon>
        <taxon>Synchytriales</taxon>
        <taxon>Synchytriaceae</taxon>
        <taxon>Synchytrium</taxon>
    </lineage>
</organism>
<reference evidence="6 7" key="1">
    <citation type="journal article" date="2019" name="Sci. Rep.">
        <title>Comparative genomics of chytrid fungi reveal insights into the obligate biotrophic and pathogenic lifestyle of Synchytrium endobioticum.</title>
        <authorList>
            <person name="van de Vossenberg B.T.L.H."/>
            <person name="Warris S."/>
            <person name="Nguyen H.D.T."/>
            <person name="van Gent-Pelzer M.P.E."/>
            <person name="Joly D.L."/>
            <person name="van de Geest H.C."/>
            <person name="Bonants P.J.M."/>
            <person name="Smith D.S."/>
            <person name="Levesque C.A."/>
            <person name="van der Lee T.A.J."/>
        </authorList>
    </citation>
    <scope>NUCLEOTIDE SEQUENCE [LARGE SCALE GENOMIC DNA]</scope>
    <source>
        <strain evidence="6 7">JEL517</strain>
    </source>
</reference>
<dbReference type="SMART" id="SM00564">
    <property type="entry name" value="PQQ"/>
    <property type="match status" value="2"/>
</dbReference>
<feature type="compositionally biased region" description="Low complexity" evidence="4">
    <location>
        <begin position="286"/>
        <end position="302"/>
    </location>
</feature>
<dbReference type="InterPro" id="IPR020472">
    <property type="entry name" value="WD40_PAC1"/>
</dbReference>
<dbReference type="PANTHER" id="PTHR19849">
    <property type="entry name" value="PHOSPHOLIPASE A-2-ACTIVATING PROTEIN"/>
    <property type="match status" value="1"/>
</dbReference>
<sequence length="1013" mass="111089">MNTSKANEPSTNETRNTPERIGDNNSIEAAFPPASSRSYLITTCKPMNESTFGREEMNGVQMGTRGGKRDSSKESRLPSSILISDSTSSTTHTSHTPFYITQPAFPRSQSEYPLWYTPTPPALKRFCFDLNGVPTDFKEVNQQENPLYTSLPTSSLDQSTQNSNSRKRPAPRDSIDSDDTPTLMITDPSTSKKASSSVPAHKRRHNEEGRPTATASFRKGSGLLRPPRVSSVGQVRTSTAAVPLTPFPEALVLDAQTSTKRNMDDMIDRDDEDFSDNTDVDLDDAPNLPSPRLSPTSTSSLPTTLHLLTSQFSSIPLSDPQSPSAKELELVADRVLSTSPFAGDLGGMLLEQPLPGHTRADGSTHPAPALSELPRIISTFEGLPPQLKSYLLLHLLRRCPYPTLQFISSIILPTLKRDFLGLLPIELSYHILEYLDIKSIGRCGAISRQWQHVVDGDGAEIAIWKRRMILEGWYNEAEVQSEMAVLRSRNANLFLRSAPSIPSPSRAAKLLKHSTQQRLPMGDDTADSDDDFALSLKPSSSSRRRNIDSGAGSSSRNALSPKAGAMELAMDLEDRPRPVPQGVYKTLYARHFRLRKRWLAGQYRQVSFPGHGFNVVTCLQFDGDKIVSGSDDMSIHIYDTKTGACRKKLEGHEGGVWALQYWNNVLVSGSTDRTVRVWDMQRGVCTHLFEGHTSTVRCLMIVTPSKNDETGEIAPTQPLIVTGSRDATLRVWRLPVPGTDAEYFPPNGASSPPADGAHVNPYALHVLQGHTNSVRAIAGHGSILVSGSYDCTVRMWDLVSGENIWVFRGHREKVYSVGYCHELKRAVSGSMDATVRVWCARTGNSLHVLEGHTSLVGLLEISPQYLVSAAADSSLRVWSPITGQCLATLVGHTAAITCFHHDPRLNRIVSGSDGGVKVWELSSEGPGGPSRSSTSRSPPPVYGRLLRDLVSNVQGVWRVRMDERRLVCAVQKDQGRTFFEVLDFAEEEGNVTEAAEADDVTFADHSAPATASN</sequence>
<evidence type="ECO:0000256" key="3">
    <source>
        <dbReference type="PROSITE-ProRule" id="PRU00221"/>
    </source>
</evidence>
<dbReference type="InterPro" id="IPR036322">
    <property type="entry name" value="WD40_repeat_dom_sf"/>
</dbReference>
<dbReference type="Pfam" id="PF00400">
    <property type="entry name" value="WD40"/>
    <property type="match status" value="7"/>
</dbReference>
<feature type="repeat" description="WD" evidence="3">
    <location>
        <begin position="849"/>
        <end position="888"/>
    </location>
</feature>
<feature type="region of interest" description="Disordered" evidence="4">
    <location>
        <begin position="1"/>
        <end position="33"/>
    </location>
</feature>
<protein>
    <recommendedName>
        <fullName evidence="5">F-box domain-containing protein</fullName>
    </recommendedName>
</protein>
<proteinExistence type="predicted"/>
<feature type="compositionally biased region" description="Acidic residues" evidence="4">
    <location>
        <begin position="267"/>
        <end position="284"/>
    </location>
</feature>
<feature type="compositionally biased region" description="Polar residues" evidence="4">
    <location>
        <begin position="145"/>
        <end position="164"/>
    </location>
</feature>
<dbReference type="SMART" id="SM00256">
    <property type="entry name" value="FBOX"/>
    <property type="match status" value="1"/>
</dbReference>
<dbReference type="EMBL" id="QEAO01000049">
    <property type="protein sequence ID" value="TPX31202.1"/>
    <property type="molecule type" value="Genomic_DNA"/>
</dbReference>
<feature type="compositionally biased region" description="Polar residues" evidence="4">
    <location>
        <begin position="1"/>
        <end position="15"/>
    </location>
</feature>
<keyword evidence="2" id="KW-0677">Repeat</keyword>
<dbReference type="PROSITE" id="PS00678">
    <property type="entry name" value="WD_REPEATS_1"/>
    <property type="match status" value="2"/>
</dbReference>
<dbReference type="PRINTS" id="PR00320">
    <property type="entry name" value="GPROTEINBRPT"/>
</dbReference>
<feature type="compositionally biased region" description="Polar residues" evidence="4">
    <location>
        <begin position="187"/>
        <end position="198"/>
    </location>
</feature>
<evidence type="ECO:0000256" key="4">
    <source>
        <dbReference type="SAM" id="MobiDB-lite"/>
    </source>
</evidence>
<feature type="domain" description="F-box" evidence="5">
    <location>
        <begin position="417"/>
        <end position="467"/>
    </location>
</feature>
<feature type="region of interest" description="Disordered" evidence="4">
    <location>
        <begin position="145"/>
        <end position="234"/>
    </location>
</feature>
<evidence type="ECO:0000256" key="2">
    <source>
        <dbReference type="ARBA" id="ARBA00022737"/>
    </source>
</evidence>
<dbReference type="GO" id="GO:0005634">
    <property type="term" value="C:nucleus"/>
    <property type="evidence" value="ECO:0007669"/>
    <property type="project" value="TreeGrafter"/>
</dbReference>
<feature type="region of interest" description="Disordered" evidence="4">
    <location>
        <begin position="512"/>
        <end position="560"/>
    </location>
</feature>
<dbReference type="PROSITE" id="PS50082">
    <property type="entry name" value="WD_REPEATS_2"/>
    <property type="match status" value="5"/>
</dbReference>
<dbReference type="PANTHER" id="PTHR19849:SF1">
    <property type="entry name" value="F-BOX_WD REPEAT-CONTAINING PROTEIN 7"/>
    <property type="match status" value="1"/>
</dbReference>
<dbReference type="Gene3D" id="2.130.10.10">
    <property type="entry name" value="YVTN repeat-like/Quinoprotein amine dehydrogenase"/>
    <property type="match status" value="1"/>
</dbReference>
<evidence type="ECO:0000313" key="7">
    <source>
        <dbReference type="Proteomes" id="UP000319731"/>
    </source>
</evidence>
<dbReference type="CDD" id="cd00200">
    <property type="entry name" value="WD40"/>
    <property type="match status" value="1"/>
</dbReference>
<dbReference type="GO" id="GO:0043130">
    <property type="term" value="F:ubiquitin binding"/>
    <property type="evidence" value="ECO:0007669"/>
    <property type="project" value="TreeGrafter"/>
</dbReference>
<dbReference type="AlphaFoldDB" id="A0A507BUG8"/>
<accession>A0A507BUG8</accession>
<dbReference type="InterPro" id="IPR019775">
    <property type="entry name" value="WD40_repeat_CS"/>
</dbReference>
<dbReference type="GO" id="GO:0043161">
    <property type="term" value="P:proteasome-mediated ubiquitin-dependent protein catabolic process"/>
    <property type="evidence" value="ECO:0007669"/>
    <property type="project" value="TreeGrafter"/>
</dbReference>
<dbReference type="Proteomes" id="UP000319731">
    <property type="component" value="Unassembled WGS sequence"/>
</dbReference>
<dbReference type="Pfam" id="PF12937">
    <property type="entry name" value="F-box-like"/>
    <property type="match status" value="1"/>
</dbReference>
<feature type="repeat" description="WD" evidence="3">
    <location>
        <begin position="715"/>
        <end position="734"/>
    </location>
</feature>
<dbReference type="SUPFAM" id="SSF50978">
    <property type="entry name" value="WD40 repeat-like"/>
    <property type="match status" value="1"/>
</dbReference>
<evidence type="ECO:0000256" key="1">
    <source>
        <dbReference type="ARBA" id="ARBA00022574"/>
    </source>
</evidence>
<dbReference type="Gene3D" id="1.20.1280.50">
    <property type="match status" value="1"/>
</dbReference>
<evidence type="ECO:0000313" key="6">
    <source>
        <dbReference type="EMBL" id="TPX31202.1"/>
    </source>
</evidence>
<keyword evidence="7" id="KW-1185">Reference proteome</keyword>
<feature type="region of interest" description="Disordered" evidence="4">
    <location>
        <begin position="921"/>
        <end position="940"/>
    </location>
</feature>
<feature type="repeat" description="WD" evidence="3">
    <location>
        <begin position="649"/>
        <end position="688"/>
    </location>
</feature>
<dbReference type="InterPro" id="IPR015943">
    <property type="entry name" value="WD40/YVTN_repeat-like_dom_sf"/>
</dbReference>
<feature type="compositionally biased region" description="Basic and acidic residues" evidence="4">
    <location>
        <begin position="67"/>
        <end position="76"/>
    </location>
</feature>
<feature type="region of interest" description="Disordered" evidence="4">
    <location>
        <begin position="50"/>
        <end position="97"/>
    </location>
</feature>
<comment type="caution">
    <text evidence="6">The sequence shown here is derived from an EMBL/GenBank/DDBJ whole genome shotgun (WGS) entry which is preliminary data.</text>
</comment>
<dbReference type="SUPFAM" id="SSF81383">
    <property type="entry name" value="F-box domain"/>
    <property type="match status" value="1"/>
</dbReference>
<dbReference type="GO" id="GO:0005737">
    <property type="term" value="C:cytoplasm"/>
    <property type="evidence" value="ECO:0007669"/>
    <property type="project" value="TreeGrafter"/>
</dbReference>
<dbReference type="InterPro" id="IPR001810">
    <property type="entry name" value="F-box_dom"/>
</dbReference>
<dbReference type="PROSITE" id="PS50181">
    <property type="entry name" value="FBOX"/>
    <property type="match status" value="1"/>
</dbReference>
<dbReference type="GO" id="GO:0010992">
    <property type="term" value="P:ubiquitin recycling"/>
    <property type="evidence" value="ECO:0007669"/>
    <property type="project" value="TreeGrafter"/>
</dbReference>
<dbReference type="SMART" id="SM00320">
    <property type="entry name" value="WD40"/>
    <property type="match status" value="7"/>
</dbReference>
<dbReference type="RefSeq" id="XP_031022694.1">
    <property type="nucleotide sequence ID" value="XM_031171349.1"/>
</dbReference>
<feature type="repeat" description="WD" evidence="3">
    <location>
        <begin position="767"/>
        <end position="806"/>
    </location>
</feature>
<dbReference type="InterPro" id="IPR001680">
    <property type="entry name" value="WD40_rpt"/>
</dbReference>
<name>A0A507BUG8_9FUNG</name>
<feature type="region of interest" description="Disordered" evidence="4">
    <location>
        <begin position="262"/>
        <end position="302"/>
    </location>
</feature>
<dbReference type="InterPro" id="IPR018391">
    <property type="entry name" value="PQQ_b-propeller_rpt"/>
</dbReference>
<dbReference type="STRING" id="1806994.A0A507BUG8"/>
<dbReference type="PROSITE" id="PS50294">
    <property type="entry name" value="WD_REPEATS_REGION"/>
    <property type="match status" value="4"/>
</dbReference>
<evidence type="ECO:0000259" key="5">
    <source>
        <dbReference type="PROSITE" id="PS50181"/>
    </source>
</evidence>
<dbReference type="GeneID" id="42006646"/>
<feature type="compositionally biased region" description="Low complexity" evidence="4">
    <location>
        <begin position="77"/>
        <end position="97"/>
    </location>
</feature>
<gene>
    <name evidence="6" type="ORF">SmJEL517_g05423</name>
</gene>